<feature type="compositionally biased region" description="Low complexity" evidence="1">
    <location>
        <begin position="35"/>
        <end position="47"/>
    </location>
</feature>
<evidence type="ECO:0000256" key="1">
    <source>
        <dbReference type="SAM" id="MobiDB-lite"/>
    </source>
</evidence>
<feature type="region of interest" description="Disordered" evidence="1">
    <location>
        <begin position="13"/>
        <end position="47"/>
    </location>
</feature>
<feature type="compositionally biased region" description="Polar residues" evidence="1">
    <location>
        <begin position="199"/>
        <end position="226"/>
    </location>
</feature>
<evidence type="ECO:0000313" key="3">
    <source>
        <dbReference type="Proteomes" id="UP001642464"/>
    </source>
</evidence>
<evidence type="ECO:0000313" key="2">
    <source>
        <dbReference type="EMBL" id="CAK9077006.1"/>
    </source>
</evidence>
<name>A0ABP0PLU3_9DINO</name>
<reference evidence="2 3" key="1">
    <citation type="submission" date="2024-02" db="EMBL/GenBank/DDBJ databases">
        <authorList>
            <person name="Chen Y."/>
            <person name="Shah S."/>
            <person name="Dougan E. K."/>
            <person name="Thang M."/>
            <person name="Chan C."/>
        </authorList>
    </citation>
    <scope>NUCLEOTIDE SEQUENCE [LARGE SCALE GENOMIC DNA]</scope>
</reference>
<sequence>MDSPHRVHFAEQLVETEPDNGTASAAPSRGDGDAAEGAQAAEAAGAAPVNATKADGNLPTCYYLATSGTKTYEGEYQWVIELEKGWSAWLPGNEPFQGSTAKPMRYTLGRYDFEVHFESESHGTQTNLTTGKVRRIQRLQKGEAFPAWEGTGVRRRPASAAAGAPAKNATAAPADSAAKAAQSNRTARRSGYPWPQPQGPTQVTKSQPGRPQVSQAAYKGSTTTPTAPGLPRYMRPLKSKA</sequence>
<accession>A0ABP0PLU3</accession>
<protein>
    <submittedName>
        <fullName evidence="2">Uncharacterized protein</fullName>
    </submittedName>
</protein>
<proteinExistence type="predicted"/>
<comment type="caution">
    <text evidence="2">The sequence shown here is derived from an EMBL/GenBank/DDBJ whole genome shotgun (WGS) entry which is preliminary data.</text>
</comment>
<feature type="compositionally biased region" description="Low complexity" evidence="1">
    <location>
        <begin position="158"/>
        <end position="181"/>
    </location>
</feature>
<feature type="region of interest" description="Disordered" evidence="1">
    <location>
        <begin position="147"/>
        <end position="241"/>
    </location>
</feature>
<dbReference type="EMBL" id="CAXAMM010037335">
    <property type="protein sequence ID" value="CAK9077006.1"/>
    <property type="molecule type" value="Genomic_DNA"/>
</dbReference>
<gene>
    <name evidence="2" type="ORF">SCF082_LOCUS37021</name>
</gene>
<organism evidence="2 3">
    <name type="scientific">Durusdinium trenchii</name>
    <dbReference type="NCBI Taxonomy" id="1381693"/>
    <lineage>
        <taxon>Eukaryota</taxon>
        <taxon>Sar</taxon>
        <taxon>Alveolata</taxon>
        <taxon>Dinophyceae</taxon>
        <taxon>Suessiales</taxon>
        <taxon>Symbiodiniaceae</taxon>
        <taxon>Durusdinium</taxon>
    </lineage>
</organism>
<dbReference type="Proteomes" id="UP001642464">
    <property type="component" value="Unassembled WGS sequence"/>
</dbReference>
<keyword evidence="3" id="KW-1185">Reference proteome</keyword>